<dbReference type="PANTHER" id="PTHR10589:SF17">
    <property type="entry name" value="UBIQUITIN CARBOXYL-TERMINAL HYDROLASE"/>
    <property type="match status" value="1"/>
</dbReference>
<name>A0A9W9I050_9EURO</name>
<dbReference type="EMBL" id="JAPQKN010000004">
    <property type="protein sequence ID" value="KAJ5160662.1"/>
    <property type="molecule type" value="Genomic_DNA"/>
</dbReference>
<dbReference type="PROSITE" id="PS52048">
    <property type="entry name" value="UCH_DOMAIN"/>
    <property type="match status" value="1"/>
</dbReference>
<dbReference type="SUPFAM" id="SSF54001">
    <property type="entry name" value="Cysteine proteinases"/>
    <property type="match status" value="1"/>
</dbReference>
<keyword evidence="6 8" id="KW-0788">Thiol protease</keyword>
<reference evidence="10" key="2">
    <citation type="journal article" date="2023" name="IMA Fungus">
        <title>Comparative genomic study of the Penicillium genus elucidates a diverse pangenome and 15 lateral gene transfer events.</title>
        <authorList>
            <person name="Petersen C."/>
            <person name="Sorensen T."/>
            <person name="Nielsen M.R."/>
            <person name="Sondergaard T.E."/>
            <person name="Sorensen J.L."/>
            <person name="Fitzpatrick D.A."/>
            <person name="Frisvad J.C."/>
            <person name="Nielsen K.L."/>
        </authorList>
    </citation>
    <scope>NUCLEOTIDE SEQUENCE</scope>
    <source>
        <strain evidence="10">IBT 26290</strain>
    </source>
</reference>
<dbReference type="GO" id="GO:0006511">
    <property type="term" value="P:ubiquitin-dependent protein catabolic process"/>
    <property type="evidence" value="ECO:0007669"/>
    <property type="project" value="UniProtKB-UniRule"/>
</dbReference>
<comment type="similarity">
    <text evidence="2 7 8">Belongs to the peptidase C12 family.</text>
</comment>
<evidence type="ECO:0000259" key="9">
    <source>
        <dbReference type="PROSITE" id="PS52048"/>
    </source>
</evidence>
<keyword evidence="4 8" id="KW-0833">Ubl conjugation pathway</keyword>
<dbReference type="InterPro" id="IPR036959">
    <property type="entry name" value="Peptidase_C12_UCH_sf"/>
</dbReference>
<keyword evidence="3 8" id="KW-0645">Protease</keyword>
<gene>
    <name evidence="10" type="ORF">N7482_007666</name>
</gene>
<dbReference type="Gene3D" id="3.40.532.10">
    <property type="entry name" value="Peptidase C12, ubiquitin carboxyl-terminal hydrolase"/>
    <property type="match status" value="1"/>
</dbReference>
<dbReference type="OrthoDB" id="427186at2759"/>
<dbReference type="AlphaFoldDB" id="A0A9W9I050"/>
<dbReference type="PANTHER" id="PTHR10589">
    <property type="entry name" value="UBIQUITIN CARBOXYL-TERMINAL HYDROLASE"/>
    <property type="match status" value="1"/>
</dbReference>
<comment type="caution">
    <text evidence="10">The sequence shown here is derived from an EMBL/GenBank/DDBJ whole genome shotgun (WGS) entry which is preliminary data.</text>
</comment>
<dbReference type="CDD" id="cd09616">
    <property type="entry name" value="Peptidase_C12_UCH_L1_L3"/>
    <property type="match status" value="1"/>
</dbReference>
<dbReference type="GO" id="GO:0016579">
    <property type="term" value="P:protein deubiquitination"/>
    <property type="evidence" value="ECO:0007669"/>
    <property type="project" value="TreeGrafter"/>
</dbReference>
<sequence>MSSIPAAQIVDGRKTFIPLENNPEVLSHLCRNLGISRDLAFHDVLSTCPELLAWVPRPVYALILLADRPIYNAARSAIEPTVPEYHGSGPDEPVMWMRQTIGHACGLMALLHSVWNLEGGQHVPTGSRLDALFKQAVELGPAERAQLLYDSKFLEEAHMDAASRGSSIAPSPQDDNHHHFVAFVVRDGQVWELNGGLNGPLQRGTLTGEDLLSERGLAMTVQDFLDAAEKGGHEGMSIVAVAGPEAALPRGELAWQ</sequence>
<keyword evidence="11" id="KW-1185">Reference proteome</keyword>
<evidence type="ECO:0000256" key="6">
    <source>
        <dbReference type="ARBA" id="ARBA00022807"/>
    </source>
</evidence>
<reference evidence="10" key="1">
    <citation type="submission" date="2022-11" db="EMBL/GenBank/DDBJ databases">
        <authorList>
            <person name="Petersen C."/>
        </authorList>
    </citation>
    <scope>NUCLEOTIDE SEQUENCE</scope>
    <source>
        <strain evidence="10">IBT 26290</strain>
    </source>
</reference>
<dbReference type="Proteomes" id="UP001149163">
    <property type="component" value="Unassembled WGS sequence"/>
</dbReference>
<comment type="catalytic activity">
    <reaction evidence="1 8">
        <text>Thiol-dependent hydrolysis of ester, thioester, amide, peptide and isopeptide bonds formed by the C-terminal Gly of ubiquitin (a 76-residue protein attached to proteins as an intracellular targeting signal).</text>
        <dbReference type="EC" id="3.4.19.12"/>
    </reaction>
</comment>
<dbReference type="EC" id="3.4.19.12" evidence="8"/>
<accession>A0A9W9I050</accession>
<dbReference type="PRINTS" id="PR00707">
    <property type="entry name" value="UBCTHYDRLASE"/>
</dbReference>
<evidence type="ECO:0000256" key="8">
    <source>
        <dbReference type="RuleBase" id="RU361215"/>
    </source>
</evidence>
<dbReference type="GO" id="GO:0005737">
    <property type="term" value="C:cytoplasm"/>
    <property type="evidence" value="ECO:0007669"/>
    <property type="project" value="TreeGrafter"/>
</dbReference>
<evidence type="ECO:0000256" key="7">
    <source>
        <dbReference type="PROSITE-ProRule" id="PRU01393"/>
    </source>
</evidence>
<evidence type="ECO:0000256" key="1">
    <source>
        <dbReference type="ARBA" id="ARBA00000707"/>
    </source>
</evidence>
<evidence type="ECO:0000313" key="10">
    <source>
        <dbReference type="EMBL" id="KAJ5160662.1"/>
    </source>
</evidence>
<dbReference type="InterPro" id="IPR001578">
    <property type="entry name" value="Peptidase_C12_UCH"/>
</dbReference>
<evidence type="ECO:0000256" key="5">
    <source>
        <dbReference type="ARBA" id="ARBA00022801"/>
    </source>
</evidence>
<dbReference type="GO" id="GO:0004843">
    <property type="term" value="F:cysteine-type deubiquitinase activity"/>
    <property type="evidence" value="ECO:0007669"/>
    <property type="project" value="UniProtKB-EC"/>
</dbReference>
<comment type="caution">
    <text evidence="7">Lacks conserved residue(s) required for the propagation of feature annotation.</text>
</comment>
<dbReference type="InterPro" id="IPR038765">
    <property type="entry name" value="Papain-like_cys_pep_sf"/>
</dbReference>
<evidence type="ECO:0000256" key="3">
    <source>
        <dbReference type="ARBA" id="ARBA00022670"/>
    </source>
</evidence>
<feature type="domain" description="UCH catalytic" evidence="9">
    <location>
        <begin position="15"/>
        <end position="243"/>
    </location>
</feature>
<evidence type="ECO:0000256" key="4">
    <source>
        <dbReference type="ARBA" id="ARBA00022786"/>
    </source>
</evidence>
<proteinExistence type="inferred from homology"/>
<evidence type="ECO:0000256" key="2">
    <source>
        <dbReference type="ARBA" id="ARBA00009326"/>
    </source>
</evidence>
<protein>
    <recommendedName>
        <fullName evidence="8">Ubiquitin carboxyl-terminal hydrolase</fullName>
        <ecNumber evidence="8">3.4.19.12</ecNumber>
    </recommendedName>
</protein>
<evidence type="ECO:0000313" key="11">
    <source>
        <dbReference type="Proteomes" id="UP001149163"/>
    </source>
</evidence>
<dbReference type="Pfam" id="PF01088">
    <property type="entry name" value="Peptidase_C12"/>
    <property type="match status" value="1"/>
</dbReference>
<dbReference type="GeneID" id="81428966"/>
<dbReference type="RefSeq" id="XP_056542219.1">
    <property type="nucleotide sequence ID" value="XM_056689790.1"/>
</dbReference>
<organism evidence="10 11">
    <name type="scientific">Penicillium canariense</name>
    <dbReference type="NCBI Taxonomy" id="189055"/>
    <lineage>
        <taxon>Eukaryota</taxon>
        <taxon>Fungi</taxon>
        <taxon>Dikarya</taxon>
        <taxon>Ascomycota</taxon>
        <taxon>Pezizomycotina</taxon>
        <taxon>Eurotiomycetes</taxon>
        <taxon>Eurotiomycetidae</taxon>
        <taxon>Eurotiales</taxon>
        <taxon>Aspergillaceae</taxon>
        <taxon>Penicillium</taxon>
    </lineage>
</organism>
<keyword evidence="5 8" id="KW-0378">Hydrolase</keyword>